<dbReference type="WBParaSite" id="PEQ_0000668001-mRNA-1">
    <property type="protein sequence ID" value="PEQ_0000668001-mRNA-1"/>
    <property type="gene ID" value="PEQ_0000668001"/>
</dbReference>
<evidence type="ECO:0000313" key="1">
    <source>
        <dbReference type="Proteomes" id="UP000887564"/>
    </source>
</evidence>
<accession>A0A914RXD1</accession>
<evidence type="ECO:0000313" key="2">
    <source>
        <dbReference type="WBParaSite" id="PEQ_0000668001-mRNA-1"/>
    </source>
</evidence>
<dbReference type="AlphaFoldDB" id="A0A914RXD1"/>
<dbReference type="Proteomes" id="UP000887564">
    <property type="component" value="Unplaced"/>
</dbReference>
<protein>
    <submittedName>
        <fullName evidence="2">Uncharacterized protein</fullName>
    </submittedName>
</protein>
<keyword evidence="1" id="KW-1185">Reference proteome</keyword>
<reference evidence="2" key="1">
    <citation type="submission" date="2022-11" db="UniProtKB">
        <authorList>
            <consortium name="WormBaseParasite"/>
        </authorList>
    </citation>
    <scope>IDENTIFICATION</scope>
</reference>
<sequence length="46" mass="5420">MQRKEETDALDIHFRVVLINGSLKTIFLYDREGERSLATFEESTIF</sequence>
<organism evidence="1 2">
    <name type="scientific">Parascaris equorum</name>
    <name type="common">Equine roundworm</name>
    <dbReference type="NCBI Taxonomy" id="6256"/>
    <lineage>
        <taxon>Eukaryota</taxon>
        <taxon>Metazoa</taxon>
        <taxon>Ecdysozoa</taxon>
        <taxon>Nematoda</taxon>
        <taxon>Chromadorea</taxon>
        <taxon>Rhabditida</taxon>
        <taxon>Spirurina</taxon>
        <taxon>Ascaridomorpha</taxon>
        <taxon>Ascaridoidea</taxon>
        <taxon>Ascarididae</taxon>
        <taxon>Parascaris</taxon>
    </lineage>
</organism>
<name>A0A914RXD1_PAREQ</name>
<proteinExistence type="predicted"/>